<accession>A0A9E6ZEU8</accession>
<dbReference type="CDD" id="cd08637">
    <property type="entry name" value="DNA_pol_A_pol_I_C"/>
    <property type="match status" value="1"/>
</dbReference>
<dbReference type="NCBIfam" id="NF004397">
    <property type="entry name" value="PRK05755.1"/>
    <property type="match status" value="1"/>
</dbReference>
<dbReference type="InterPro" id="IPR054690">
    <property type="entry name" value="DNA_polI_exonuclease"/>
</dbReference>
<evidence type="ECO:0000313" key="19">
    <source>
        <dbReference type="Proteomes" id="UP000829401"/>
    </source>
</evidence>
<dbReference type="SMART" id="SM00482">
    <property type="entry name" value="POLAc"/>
    <property type="match status" value="1"/>
</dbReference>
<evidence type="ECO:0000256" key="7">
    <source>
        <dbReference type="ARBA" id="ARBA00022705"/>
    </source>
</evidence>
<evidence type="ECO:0000256" key="13">
    <source>
        <dbReference type="ARBA" id="ARBA00023125"/>
    </source>
</evidence>
<dbReference type="GO" id="GO:0008409">
    <property type="term" value="F:5'-3' exonuclease activity"/>
    <property type="evidence" value="ECO:0007669"/>
    <property type="project" value="UniProtKB-UniRule"/>
</dbReference>
<comment type="function">
    <text evidence="17">In addition to polymerase activity, this DNA polymerase exhibits 5'-3' exonuclease activity.</text>
</comment>
<dbReference type="SUPFAM" id="SSF53098">
    <property type="entry name" value="Ribonuclease H-like"/>
    <property type="match status" value="1"/>
</dbReference>
<keyword evidence="7 17" id="KW-0235">DNA replication</keyword>
<dbReference type="Pfam" id="PF22619">
    <property type="entry name" value="DNA_polI_exo1"/>
    <property type="match status" value="1"/>
</dbReference>
<evidence type="ECO:0000256" key="1">
    <source>
        <dbReference type="ARBA" id="ARBA00007705"/>
    </source>
</evidence>
<dbReference type="SMART" id="SM00475">
    <property type="entry name" value="53EXOc"/>
    <property type="match status" value="1"/>
</dbReference>
<comment type="catalytic activity">
    <reaction evidence="15 17">
        <text>DNA(n) + a 2'-deoxyribonucleoside 5'-triphosphate = DNA(n+1) + diphosphate</text>
        <dbReference type="Rhea" id="RHEA:22508"/>
        <dbReference type="Rhea" id="RHEA-COMP:17339"/>
        <dbReference type="Rhea" id="RHEA-COMP:17340"/>
        <dbReference type="ChEBI" id="CHEBI:33019"/>
        <dbReference type="ChEBI" id="CHEBI:61560"/>
        <dbReference type="ChEBI" id="CHEBI:173112"/>
        <dbReference type="EC" id="2.7.7.7"/>
    </reaction>
</comment>
<dbReference type="FunFam" id="1.10.150.20:FF:000003">
    <property type="entry name" value="DNA polymerase I"/>
    <property type="match status" value="1"/>
</dbReference>
<evidence type="ECO:0000256" key="9">
    <source>
        <dbReference type="ARBA" id="ARBA00022763"/>
    </source>
</evidence>
<dbReference type="STRING" id="1356854.N007_05875"/>
<keyword evidence="11 17" id="KW-0269">Exonuclease</keyword>
<sequence length="883" mass="99389">MSTQPQKLLLIDGNSILYRAFFALPPLSNKSGQQTNAVYGFTLMLLKLLEEEKPTHLAVAFDKSAKTFRHDLYADYKGTRQKTPGELIEQFPMVRELLSAFSIPVVEIDGYEADDIIGTLSLQADNQEVETKIVSGDKDLLQLVSERVHAILTRRGITDVDYYDVQAVADRYHLKPEQIVDLKGLMGDSSDNIPGVPGIGEKTAIKLLTAHPTVEQVLDHVDDVSGAKLKQKLVEHRDKALLSKQLATIHRDIPVDVTVDDLAYHGYNAATVRELFRALEFNSLIDKISEEMSASTSADSAAVEADDWRRTPYQLIRTEQQLEMVWGELEDVTGCVFDLSSGDYHTADVNGIALATRHAAFYISLDGELELSHMRTWLKSAHDKVVFDIKSLAFLLDARGINIHPSGCWNDVKLEAYLLNPTDGEVGLEEILARELQMEVPSVTKTKEDRAPLLCRIAQCLPDLHHRLQTALAEQALDDLYRKIEMPLSFVLAKMEITGFHVDAEKLRAFGDDLNERIGHLTSEIYDLAGLEFNLNSPKQLGEVLFEKLGLPAVKKTKTGYSTSADVLEKLAPYHDVVQKILDYRQLAKLQSTYVDGLLKVIRKETGRIHTRFHQALTATGRLSSSEPNLQNIPIRLEEGRRLRQVFDATYPDWVIVSADYSQVELRILAHLSGDEALIDAFRNDMDIHTRTASDVFEVPMEEVTSLMRRQAKAVNFGIVYGISDFGLANNLNIPQKEAKAFIENYFAKFPGVHGYMEDIVNQAKKQGYVSTLMNRRRYLPDIRARNFHLRSFAERTAMNTPIQGTAADIIKLAMVHIDEALSEAGLDARMLLQVHDELIFECPKDELEELTQLVRDKMENAITLNVPLKVDIAHGRTWYEAK</sequence>
<evidence type="ECO:0000256" key="10">
    <source>
        <dbReference type="ARBA" id="ARBA00022801"/>
    </source>
</evidence>
<dbReference type="AlphaFoldDB" id="T0D7I8"/>
<name>T0D7I8_ALIAG</name>
<evidence type="ECO:0000256" key="3">
    <source>
        <dbReference type="ARBA" id="ARBA00012417"/>
    </source>
</evidence>
<dbReference type="GO" id="GO:0003887">
    <property type="term" value="F:DNA-directed DNA polymerase activity"/>
    <property type="evidence" value="ECO:0007669"/>
    <property type="project" value="UniProtKB-UniRule"/>
</dbReference>
<dbReference type="Pfam" id="PF00476">
    <property type="entry name" value="DNA_pol_A"/>
    <property type="match status" value="1"/>
</dbReference>
<evidence type="ECO:0000256" key="4">
    <source>
        <dbReference type="ARBA" id="ARBA00020311"/>
    </source>
</evidence>
<dbReference type="GO" id="GO:0003677">
    <property type="term" value="F:DNA binding"/>
    <property type="evidence" value="ECO:0007669"/>
    <property type="project" value="UniProtKB-UniRule"/>
</dbReference>
<keyword evidence="14 17" id="KW-0234">DNA repair</keyword>
<comment type="similarity">
    <text evidence="1 17">Belongs to the DNA polymerase type-A family.</text>
</comment>
<keyword evidence="10 17" id="KW-0378">Hydrolase</keyword>
<dbReference type="Gene3D" id="1.10.150.20">
    <property type="entry name" value="5' to 3' exonuclease, C-terminal subdomain"/>
    <property type="match status" value="2"/>
</dbReference>
<dbReference type="InterPro" id="IPR018320">
    <property type="entry name" value="DNA_polymerase_1"/>
</dbReference>
<dbReference type="InterPro" id="IPR019760">
    <property type="entry name" value="DNA-dir_DNA_pol_A_CS"/>
</dbReference>
<dbReference type="InterPro" id="IPR036279">
    <property type="entry name" value="5-3_exonuclease_C_sf"/>
</dbReference>
<dbReference type="Pfam" id="PF01367">
    <property type="entry name" value="5_3_exonuc"/>
    <property type="match status" value="1"/>
</dbReference>
<dbReference type="EMBL" id="CP080467">
    <property type="protein sequence ID" value="UNO48552.1"/>
    <property type="molecule type" value="Genomic_DNA"/>
</dbReference>
<evidence type="ECO:0000256" key="17">
    <source>
        <dbReference type="RuleBase" id="RU004460"/>
    </source>
</evidence>
<dbReference type="InterPro" id="IPR008918">
    <property type="entry name" value="HhH2"/>
</dbReference>
<accession>T0D7I8</accession>
<keyword evidence="12 17" id="KW-0239">DNA-directed DNA polymerase</keyword>
<dbReference type="RefSeq" id="WP_021296217.1">
    <property type="nucleotide sequence ID" value="NZ_AURB01000125.1"/>
</dbReference>
<dbReference type="PANTHER" id="PTHR10133">
    <property type="entry name" value="DNA POLYMERASE I"/>
    <property type="match status" value="1"/>
</dbReference>
<dbReference type="FunFam" id="1.20.1060.10:FF:000001">
    <property type="entry name" value="DNA polymerase I"/>
    <property type="match status" value="1"/>
</dbReference>
<dbReference type="Proteomes" id="UP000829401">
    <property type="component" value="Chromosome"/>
</dbReference>
<dbReference type="Gene3D" id="3.30.70.370">
    <property type="match status" value="1"/>
</dbReference>
<evidence type="ECO:0000256" key="8">
    <source>
        <dbReference type="ARBA" id="ARBA00022722"/>
    </source>
</evidence>
<dbReference type="EC" id="2.7.7.7" evidence="3 16"/>
<keyword evidence="9 17" id="KW-0227">DNA damage</keyword>
<dbReference type="Pfam" id="PF02739">
    <property type="entry name" value="5_3_exonuc_N"/>
    <property type="match status" value="1"/>
</dbReference>
<dbReference type="Gene3D" id="1.20.1060.10">
    <property type="entry name" value="Taq DNA Polymerase, Chain T, domain 4"/>
    <property type="match status" value="1"/>
</dbReference>
<dbReference type="InterPro" id="IPR012337">
    <property type="entry name" value="RNaseH-like_sf"/>
</dbReference>
<evidence type="ECO:0000256" key="15">
    <source>
        <dbReference type="ARBA" id="ARBA00049244"/>
    </source>
</evidence>
<protein>
    <recommendedName>
        <fullName evidence="4 16">DNA polymerase I</fullName>
        <ecNumber evidence="3 16">2.7.7.7</ecNumber>
    </recommendedName>
</protein>
<gene>
    <name evidence="17 18" type="primary">polA</name>
    <name evidence="18" type="ORF">K1I37_18110</name>
</gene>
<organism evidence="18 19">
    <name type="scientific">Alicyclobacillus acidoterrestris (strain ATCC 49025 / DSM 3922 / CIP 106132 / NCIMB 13137 / GD3B)</name>
    <dbReference type="NCBI Taxonomy" id="1356854"/>
    <lineage>
        <taxon>Bacteria</taxon>
        <taxon>Bacillati</taxon>
        <taxon>Bacillota</taxon>
        <taxon>Bacilli</taxon>
        <taxon>Bacillales</taxon>
        <taxon>Alicyclobacillaceae</taxon>
        <taxon>Alicyclobacillus</taxon>
    </lineage>
</organism>
<dbReference type="SUPFAM" id="SSF47807">
    <property type="entry name" value="5' to 3' exonuclease, C-terminal subdomain"/>
    <property type="match status" value="1"/>
</dbReference>
<evidence type="ECO:0000313" key="18">
    <source>
        <dbReference type="EMBL" id="UNO48552.1"/>
    </source>
</evidence>
<dbReference type="PROSITE" id="PS00447">
    <property type="entry name" value="DNA_POLYMERASE_A"/>
    <property type="match status" value="1"/>
</dbReference>
<comment type="subunit">
    <text evidence="2 17">Single-chain monomer with multiple functions.</text>
</comment>
<dbReference type="PANTHER" id="PTHR10133:SF27">
    <property type="entry name" value="DNA POLYMERASE NU"/>
    <property type="match status" value="1"/>
</dbReference>
<dbReference type="NCBIfam" id="TIGR00593">
    <property type="entry name" value="pola"/>
    <property type="match status" value="1"/>
</dbReference>
<evidence type="ECO:0000256" key="11">
    <source>
        <dbReference type="ARBA" id="ARBA00022839"/>
    </source>
</evidence>
<keyword evidence="19" id="KW-1185">Reference proteome</keyword>
<dbReference type="SUPFAM" id="SSF56672">
    <property type="entry name" value="DNA/RNA polymerases"/>
    <property type="match status" value="1"/>
</dbReference>
<dbReference type="InterPro" id="IPR002421">
    <property type="entry name" value="5-3_exonuclease"/>
</dbReference>
<dbReference type="SUPFAM" id="SSF88723">
    <property type="entry name" value="PIN domain-like"/>
    <property type="match status" value="1"/>
</dbReference>
<dbReference type="InterPro" id="IPR001098">
    <property type="entry name" value="DNA-dir_DNA_pol_A_palm_dom"/>
</dbReference>
<dbReference type="eggNOG" id="COG0749">
    <property type="taxonomic scope" value="Bacteria"/>
</dbReference>
<dbReference type="GO" id="GO:0006302">
    <property type="term" value="P:double-strand break repair"/>
    <property type="evidence" value="ECO:0007669"/>
    <property type="project" value="TreeGrafter"/>
</dbReference>
<dbReference type="FunFam" id="1.10.150.20:FF:000002">
    <property type="entry name" value="DNA polymerase I"/>
    <property type="match status" value="1"/>
</dbReference>
<keyword evidence="6 17" id="KW-0548">Nucleotidyltransferase</keyword>
<proteinExistence type="inferred from homology"/>
<dbReference type="GO" id="GO:0006261">
    <property type="term" value="P:DNA-templated DNA replication"/>
    <property type="evidence" value="ECO:0007669"/>
    <property type="project" value="UniProtKB-UniRule"/>
</dbReference>
<evidence type="ECO:0000256" key="2">
    <source>
        <dbReference type="ARBA" id="ARBA00011541"/>
    </source>
</evidence>
<dbReference type="KEGG" id="aaco:K1I37_18110"/>
<evidence type="ECO:0000256" key="16">
    <source>
        <dbReference type="NCBIfam" id="TIGR00593"/>
    </source>
</evidence>
<dbReference type="InterPro" id="IPR020046">
    <property type="entry name" value="5-3_exonucl_a-hlix_arch_N"/>
</dbReference>
<evidence type="ECO:0000256" key="14">
    <source>
        <dbReference type="ARBA" id="ARBA00023204"/>
    </source>
</evidence>
<evidence type="ECO:0000256" key="12">
    <source>
        <dbReference type="ARBA" id="ARBA00022932"/>
    </source>
</evidence>
<dbReference type="InterPro" id="IPR036397">
    <property type="entry name" value="RNaseH_sf"/>
</dbReference>
<keyword evidence="8" id="KW-0540">Nuclease</keyword>
<dbReference type="SMART" id="SM00279">
    <property type="entry name" value="HhH2"/>
    <property type="match status" value="1"/>
</dbReference>
<dbReference type="eggNOG" id="COG0258">
    <property type="taxonomic scope" value="Bacteria"/>
</dbReference>
<dbReference type="CDD" id="cd06140">
    <property type="entry name" value="DNA_polA_I_Bacillus_like_exo"/>
    <property type="match status" value="1"/>
</dbReference>
<evidence type="ECO:0000256" key="6">
    <source>
        <dbReference type="ARBA" id="ARBA00022695"/>
    </source>
</evidence>
<dbReference type="InterPro" id="IPR029060">
    <property type="entry name" value="PIN-like_dom_sf"/>
</dbReference>
<dbReference type="InterPro" id="IPR020045">
    <property type="entry name" value="DNA_polI_H3TH"/>
</dbReference>
<dbReference type="Gene3D" id="3.30.420.10">
    <property type="entry name" value="Ribonuclease H-like superfamily/Ribonuclease H"/>
    <property type="match status" value="1"/>
</dbReference>
<dbReference type="OrthoDB" id="9806424at2"/>
<reference evidence="19" key="1">
    <citation type="journal article" date="2022" name="G3 (Bethesda)">
        <title>Unveiling the complete genome sequence of Alicyclobacillus acidoterrestris DSM 3922T, a taint-producing strain.</title>
        <authorList>
            <person name="Leonardo I.C."/>
            <person name="Barreto Crespo M.T."/>
            <person name="Gaspar F.B."/>
        </authorList>
    </citation>
    <scope>NUCLEOTIDE SEQUENCE [LARGE SCALE GENOMIC DNA]</scope>
    <source>
        <strain evidence="19">DSM 3922</strain>
    </source>
</reference>
<dbReference type="PRINTS" id="PR00868">
    <property type="entry name" value="DNAPOLI"/>
</dbReference>
<evidence type="ECO:0000256" key="5">
    <source>
        <dbReference type="ARBA" id="ARBA00022679"/>
    </source>
</evidence>
<keyword evidence="13 17" id="KW-0238">DNA-binding</keyword>
<dbReference type="Gene3D" id="3.40.50.1010">
    <property type="entry name" value="5'-nuclease"/>
    <property type="match status" value="1"/>
</dbReference>
<dbReference type="CDD" id="cd09898">
    <property type="entry name" value="H3TH_53EXO"/>
    <property type="match status" value="1"/>
</dbReference>
<keyword evidence="5 17" id="KW-0808">Transferase</keyword>
<dbReference type="InterPro" id="IPR043502">
    <property type="entry name" value="DNA/RNA_pol_sf"/>
</dbReference>
<dbReference type="FunFam" id="3.40.50.1010:FF:000001">
    <property type="entry name" value="DNA polymerase I"/>
    <property type="match status" value="1"/>
</dbReference>
<dbReference type="InterPro" id="IPR002298">
    <property type="entry name" value="DNA_polymerase_A"/>
</dbReference>
<dbReference type="CDD" id="cd09859">
    <property type="entry name" value="PIN_53EXO"/>
    <property type="match status" value="1"/>
</dbReference>